<dbReference type="PANTHER" id="PTHR23502:SF50">
    <property type="entry name" value="TRANSPORTER, PUTATIVE (AFU_ORTHOLOGUE AFUA_5G00430)-RELATED"/>
    <property type="match status" value="1"/>
</dbReference>
<dbReference type="GO" id="GO:0022857">
    <property type="term" value="F:transmembrane transporter activity"/>
    <property type="evidence" value="ECO:0007669"/>
    <property type="project" value="TreeGrafter"/>
</dbReference>
<dbReference type="RefSeq" id="XP_042994530.1">
    <property type="nucleotide sequence ID" value="XM_043138596.1"/>
</dbReference>
<accession>A0A8E5HKA7</accession>
<evidence type="ECO:0000256" key="1">
    <source>
        <dbReference type="ARBA" id="ARBA00004141"/>
    </source>
</evidence>
<comment type="subcellular location">
    <subcellularLocation>
        <location evidence="1">Membrane</location>
        <topology evidence="1">Multi-pass membrane protein</topology>
    </subcellularLocation>
</comment>
<evidence type="ECO:0008006" key="8">
    <source>
        <dbReference type="Google" id="ProtNLM"/>
    </source>
</evidence>
<evidence type="ECO:0000256" key="3">
    <source>
        <dbReference type="ARBA" id="ARBA00022989"/>
    </source>
</evidence>
<evidence type="ECO:0000256" key="2">
    <source>
        <dbReference type="ARBA" id="ARBA00022692"/>
    </source>
</evidence>
<reference evidence="6" key="1">
    <citation type="submission" date="2020-03" db="EMBL/GenBank/DDBJ databases">
        <title>A mixture of massive structural variations and highly conserved coding sequences in Ustilaginoidea virens genome.</title>
        <authorList>
            <person name="Zhang K."/>
            <person name="Zhao Z."/>
            <person name="Zhang Z."/>
            <person name="Li Y."/>
            <person name="Hsiang T."/>
            <person name="Sun W."/>
        </authorList>
    </citation>
    <scope>NUCLEOTIDE SEQUENCE</scope>
    <source>
        <strain evidence="6">UV-8b</strain>
    </source>
</reference>
<dbReference type="AlphaFoldDB" id="A0A8E5HKA7"/>
<feature type="transmembrane region" description="Helical" evidence="5">
    <location>
        <begin position="67"/>
        <end position="85"/>
    </location>
</feature>
<proteinExistence type="predicted"/>
<dbReference type="EMBL" id="CP072753">
    <property type="protein sequence ID" value="QUC16857.1"/>
    <property type="molecule type" value="Genomic_DNA"/>
</dbReference>
<dbReference type="GO" id="GO:0005886">
    <property type="term" value="C:plasma membrane"/>
    <property type="evidence" value="ECO:0007669"/>
    <property type="project" value="TreeGrafter"/>
</dbReference>
<dbReference type="InterPro" id="IPR036259">
    <property type="entry name" value="MFS_trans_sf"/>
</dbReference>
<dbReference type="GeneID" id="66061876"/>
<organism evidence="6 7">
    <name type="scientific">Ustilaginoidea virens</name>
    <name type="common">Rice false smut fungus</name>
    <name type="synonym">Villosiclava virens</name>
    <dbReference type="NCBI Taxonomy" id="1159556"/>
    <lineage>
        <taxon>Eukaryota</taxon>
        <taxon>Fungi</taxon>
        <taxon>Dikarya</taxon>
        <taxon>Ascomycota</taxon>
        <taxon>Pezizomycotina</taxon>
        <taxon>Sordariomycetes</taxon>
        <taxon>Hypocreomycetidae</taxon>
        <taxon>Hypocreales</taxon>
        <taxon>Clavicipitaceae</taxon>
        <taxon>Ustilaginoidea</taxon>
    </lineage>
</organism>
<dbReference type="PANTHER" id="PTHR23502">
    <property type="entry name" value="MAJOR FACILITATOR SUPERFAMILY"/>
    <property type="match status" value="1"/>
</dbReference>
<evidence type="ECO:0000313" key="6">
    <source>
        <dbReference type="EMBL" id="QUC16857.1"/>
    </source>
</evidence>
<protein>
    <recommendedName>
        <fullName evidence="8">MFS transporter</fullName>
    </recommendedName>
</protein>
<dbReference type="KEGG" id="uvi:66061876"/>
<dbReference type="SUPFAM" id="SSF103473">
    <property type="entry name" value="MFS general substrate transporter"/>
    <property type="match status" value="1"/>
</dbReference>
<keyword evidence="2 5" id="KW-0812">Transmembrane</keyword>
<dbReference type="OrthoDB" id="5215911at2759"/>
<keyword evidence="4 5" id="KW-0472">Membrane</keyword>
<name>A0A8E5HKA7_USTVR</name>
<evidence type="ECO:0000313" key="7">
    <source>
        <dbReference type="Proteomes" id="UP000027002"/>
    </source>
</evidence>
<feature type="transmembrane region" description="Helical" evidence="5">
    <location>
        <begin position="30"/>
        <end position="55"/>
    </location>
</feature>
<evidence type="ECO:0000256" key="4">
    <source>
        <dbReference type="ARBA" id="ARBA00023136"/>
    </source>
</evidence>
<evidence type="ECO:0000256" key="5">
    <source>
        <dbReference type="SAM" id="Phobius"/>
    </source>
</evidence>
<keyword evidence="3 5" id="KW-1133">Transmembrane helix</keyword>
<gene>
    <name evidence="6" type="ORF">UV8b_01098</name>
</gene>
<feature type="transmembrane region" description="Helical" evidence="5">
    <location>
        <begin position="97"/>
        <end position="119"/>
    </location>
</feature>
<feature type="transmembrane region" description="Helical" evidence="5">
    <location>
        <begin position="5"/>
        <end position="24"/>
    </location>
</feature>
<keyword evidence="7" id="KW-1185">Reference proteome</keyword>
<sequence length="140" mass="15174">MPLYILHVPAVALCGGLVMFGVTSDRGLHWIWPSVGGGLLGFGLGSITDACLTWVMDSYVDITGEAFTGIVLIRNTFSIGITFAVTPWMQTSGLTSMFITCSLLSLAVSLTMLPMVYYGKRFRRATARRYRAIAASPKSI</sequence>
<dbReference type="Proteomes" id="UP000027002">
    <property type="component" value="Chromosome 1"/>
</dbReference>